<comment type="caution">
    <text evidence="3">The sequence shown here is derived from an EMBL/GenBank/DDBJ whole genome shotgun (WGS) entry which is preliminary data.</text>
</comment>
<dbReference type="Gene3D" id="3.30.420.10">
    <property type="entry name" value="Ribonuclease H-like superfamily/Ribonuclease H"/>
    <property type="match status" value="1"/>
</dbReference>
<gene>
    <name evidence="3" type="ORF">RIMI_LOCUS5321038</name>
</gene>
<evidence type="ECO:0000313" key="3">
    <source>
        <dbReference type="EMBL" id="CAJ0933020.1"/>
    </source>
</evidence>
<proteinExistence type="predicted"/>
<evidence type="ECO:0000256" key="1">
    <source>
        <dbReference type="SAM" id="MobiDB-lite"/>
    </source>
</evidence>
<dbReference type="EMBL" id="CAUEEQ010008996">
    <property type="protein sequence ID" value="CAJ0933020.1"/>
    <property type="molecule type" value="Genomic_DNA"/>
</dbReference>
<dbReference type="InterPro" id="IPR050188">
    <property type="entry name" value="RluA_PseudoU_synthase"/>
</dbReference>
<dbReference type="Pfam" id="PF13358">
    <property type="entry name" value="DDE_3"/>
    <property type="match status" value="1"/>
</dbReference>
<dbReference type="Gene3D" id="3.30.2350.10">
    <property type="entry name" value="Pseudouridine synthase"/>
    <property type="match status" value="1"/>
</dbReference>
<evidence type="ECO:0000259" key="2">
    <source>
        <dbReference type="Pfam" id="PF13358"/>
    </source>
</evidence>
<dbReference type="InterPro" id="IPR038717">
    <property type="entry name" value="Tc1-like_DDE_dom"/>
</dbReference>
<organism evidence="3 4">
    <name type="scientific">Ranitomeya imitator</name>
    <name type="common">mimic poison frog</name>
    <dbReference type="NCBI Taxonomy" id="111125"/>
    <lineage>
        <taxon>Eukaryota</taxon>
        <taxon>Metazoa</taxon>
        <taxon>Chordata</taxon>
        <taxon>Craniata</taxon>
        <taxon>Vertebrata</taxon>
        <taxon>Euteleostomi</taxon>
        <taxon>Amphibia</taxon>
        <taxon>Batrachia</taxon>
        <taxon>Anura</taxon>
        <taxon>Neobatrachia</taxon>
        <taxon>Hyloidea</taxon>
        <taxon>Dendrobatidae</taxon>
        <taxon>Dendrobatinae</taxon>
        <taxon>Ranitomeya</taxon>
    </lineage>
</organism>
<sequence>MVPTDKHGGGSLMFWGCFAASGTGLLDRVHGIMKSEDYQQILQHNVGPSVRKLGLPQRSWVFQQDNDPKHTSKNTRKWFERKHWRLLRWPAMSPDLNPIEPLWRDLKMAVWRRHPSNIRDLEQFAKEEWSKIPAEHCKKLIDGYRNRGIANIGESDKSICERVQQCAADTWGPDPVLGSLAALVGYERTHRARLAVVRVSVRHVTSSAGALRRAPRVMIRVWRPGRLAGGCRALSALTCAMSLKRKEPEGESETGNDRRRKRKPCGDGGEGRYVPPPSKRRTGVSFGDEHFSETESYIENGLRKVRPYFFDFDTYCKGRWVGKSLLQVFGTEFRSEPLEYYKRAAWAGRLRLNRDTVTDLSLVLKDNDFLRNTVHRHEPPVTAQPLHILAETEDIVVVDKPSSLPVHPCGRFRHNTVIFILGKEHNMKELHIIHTVWIV</sequence>
<feature type="region of interest" description="Disordered" evidence="1">
    <location>
        <begin position="245"/>
        <end position="286"/>
    </location>
</feature>
<protein>
    <recommendedName>
        <fullName evidence="2">Tc1-like transposase DDE domain-containing protein</fullName>
    </recommendedName>
</protein>
<name>A0ABN9L4M3_9NEOB</name>
<dbReference type="PANTHER" id="PTHR21600">
    <property type="entry name" value="MITOCHONDRIAL RNA PSEUDOURIDINE SYNTHASE"/>
    <property type="match status" value="1"/>
</dbReference>
<dbReference type="InterPro" id="IPR020103">
    <property type="entry name" value="PsdUridine_synth_cat_dom_sf"/>
</dbReference>
<dbReference type="InterPro" id="IPR036397">
    <property type="entry name" value="RNaseH_sf"/>
</dbReference>
<keyword evidence="4" id="KW-1185">Reference proteome</keyword>
<dbReference type="SUPFAM" id="SSF55120">
    <property type="entry name" value="Pseudouridine synthase"/>
    <property type="match status" value="1"/>
</dbReference>
<dbReference type="PANTHER" id="PTHR21600:SF40">
    <property type="entry name" value="PSEUDOURIDYLATE SYNTHASE RPUSD2"/>
    <property type="match status" value="1"/>
</dbReference>
<accession>A0ABN9L4M3</accession>
<evidence type="ECO:0000313" key="4">
    <source>
        <dbReference type="Proteomes" id="UP001176940"/>
    </source>
</evidence>
<feature type="domain" description="Tc1-like transposase DDE" evidence="2">
    <location>
        <begin position="57"/>
        <end position="121"/>
    </location>
</feature>
<dbReference type="Proteomes" id="UP001176940">
    <property type="component" value="Unassembled WGS sequence"/>
</dbReference>
<reference evidence="3" key="1">
    <citation type="submission" date="2023-07" db="EMBL/GenBank/DDBJ databases">
        <authorList>
            <person name="Stuckert A."/>
        </authorList>
    </citation>
    <scope>NUCLEOTIDE SEQUENCE</scope>
</reference>